<proteinExistence type="predicted"/>
<comment type="caution">
    <text evidence="1">The sequence shown here is derived from an EMBL/GenBank/DDBJ whole genome shotgun (WGS) entry which is preliminary data.</text>
</comment>
<accession>A0ABT4ZNG5</accession>
<dbReference type="EMBL" id="JAQMTI010000084">
    <property type="protein sequence ID" value="MDB9440941.1"/>
    <property type="molecule type" value="Genomic_DNA"/>
</dbReference>
<dbReference type="RefSeq" id="WP_272109794.1">
    <property type="nucleotide sequence ID" value="NZ_JAQMTI010000084.1"/>
</dbReference>
<gene>
    <name evidence="1" type="ORF">PN497_06115</name>
</gene>
<organism evidence="1 2">
    <name type="scientific">Sphaerospermopsis kisseleviana CS-549</name>
    <dbReference type="NCBI Taxonomy" id="3021783"/>
    <lineage>
        <taxon>Bacteria</taxon>
        <taxon>Bacillati</taxon>
        <taxon>Cyanobacteriota</taxon>
        <taxon>Cyanophyceae</taxon>
        <taxon>Nostocales</taxon>
        <taxon>Aphanizomenonaceae</taxon>
        <taxon>Sphaerospermopsis</taxon>
        <taxon>Sphaerospermopsis kisseleviana</taxon>
    </lineage>
</organism>
<reference evidence="1 2" key="1">
    <citation type="submission" date="2023-01" db="EMBL/GenBank/DDBJ databases">
        <title>Genomes from the Australian National Cyanobacteria Reference Collection.</title>
        <authorList>
            <person name="Willis A."/>
            <person name="Lee E.M.F."/>
        </authorList>
    </citation>
    <scope>NUCLEOTIDE SEQUENCE [LARGE SCALE GENOMIC DNA]</scope>
    <source>
        <strain evidence="1 2">CS-549</strain>
    </source>
</reference>
<sequence length="48" mass="5588">MEVEKLSDRQQRLDSFLEAVKAASQLEDDIRKYGLDAAYLYFEDMDGN</sequence>
<evidence type="ECO:0000313" key="2">
    <source>
        <dbReference type="Proteomes" id="UP001211711"/>
    </source>
</evidence>
<keyword evidence="2" id="KW-1185">Reference proteome</keyword>
<name>A0ABT4ZNG5_9CYAN</name>
<dbReference type="Proteomes" id="UP001211711">
    <property type="component" value="Unassembled WGS sequence"/>
</dbReference>
<protein>
    <submittedName>
        <fullName evidence="1">Uncharacterized protein</fullName>
    </submittedName>
</protein>
<evidence type="ECO:0000313" key="1">
    <source>
        <dbReference type="EMBL" id="MDB9440941.1"/>
    </source>
</evidence>